<name>A0A2U1F8A1_9PORP</name>
<gene>
    <name evidence="1" type="ORF">C7382_11352</name>
</gene>
<proteinExistence type="predicted"/>
<dbReference type="EMBL" id="QEKY01000013">
    <property type="protein sequence ID" value="PVZ08398.1"/>
    <property type="molecule type" value="Genomic_DNA"/>
</dbReference>
<keyword evidence="2" id="KW-1185">Reference proteome</keyword>
<evidence type="ECO:0000313" key="1">
    <source>
        <dbReference type="EMBL" id="PVZ08398.1"/>
    </source>
</evidence>
<comment type="caution">
    <text evidence="1">The sequence shown here is derived from an EMBL/GenBank/DDBJ whole genome shotgun (WGS) entry which is preliminary data.</text>
</comment>
<protein>
    <submittedName>
        <fullName evidence="1">Uncharacterized protein</fullName>
    </submittedName>
</protein>
<organism evidence="1 2">
    <name type="scientific">Porphyromonas loveana</name>
    <dbReference type="NCBI Taxonomy" id="1884669"/>
    <lineage>
        <taxon>Bacteria</taxon>
        <taxon>Pseudomonadati</taxon>
        <taxon>Bacteroidota</taxon>
        <taxon>Bacteroidia</taxon>
        <taxon>Bacteroidales</taxon>
        <taxon>Porphyromonadaceae</taxon>
        <taxon>Porphyromonas</taxon>
    </lineage>
</organism>
<dbReference type="Proteomes" id="UP000245462">
    <property type="component" value="Unassembled WGS sequence"/>
</dbReference>
<reference evidence="1 2" key="1">
    <citation type="submission" date="2018-04" db="EMBL/GenBank/DDBJ databases">
        <title>Genomic Encyclopedia of Type Strains, Phase IV (KMG-IV): sequencing the most valuable type-strain genomes for metagenomic binning, comparative biology and taxonomic classification.</title>
        <authorList>
            <person name="Goeker M."/>
        </authorList>
    </citation>
    <scope>NUCLEOTIDE SEQUENCE [LARGE SCALE GENOMIC DNA]</scope>
    <source>
        <strain evidence="1 2">DSM 28520</strain>
    </source>
</reference>
<accession>A0A2U1F8A1</accession>
<sequence length="69" mass="7988">MFSDRIMALTLTIKCMKRDVSITYIFHRTSRPLRAARFVFEQDGLLFVFEPTITKRLSEAGSLLSAFNE</sequence>
<evidence type="ECO:0000313" key="2">
    <source>
        <dbReference type="Proteomes" id="UP000245462"/>
    </source>
</evidence>
<dbReference type="AlphaFoldDB" id="A0A2U1F8A1"/>